<keyword evidence="1" id="KW-0812">Transmembrane</keyword>
<reference evidence="2 3" key="1">
    <citation type="submission" date="2023-01" db="EMBL/GenBank/DDBJ databases">
        <title>Cultivation and genomic characterization of new, ubiquitous marine nitrite-oxidizing bacteria from the Nitrospirales.</title>
        <authorList>
            <person name="Mueller A.J."/>
            <person name="Daebeler A."/>
            <person name="Herbold C.W."/>
            <person name="Kirkegaard R.H."/>
            <person name="Daims H."/>
        </authorList>
    </citation>
    <scope>NUCLEOTIDE SEQUENCE [LARGE SCALE GENOMIC DNA]</scope>
    <source>
        <strain evidence="2 3">VA</strain>
    </source>
</reference>
<dbReference type="RefSeq" id="WP_312640233.1">
    <property type="nucleotide sequence ID" value="NZ_CP116967.1"/>
</dbReference>
<protein>
    <submittedName>
        <fullName evidence="2">Uncharacterized protein</fullName>
    </submittedName>
</protein>
<keyword evidence="1" id="KW-1133">Transmembrane helix</keyword>
<keyword evidence="1" id="KW-0472">Membrane</keyword>
<keyword evidence="3" id="KW-1185">Reference proteome</keyword>
<evidence type="ECO:0000256" key="1">
    <source>
        <dbReference type="SAM" id="Phobius"/>
    </source>
</evidence>
<dbReference type="Proteomes" id="UP001302719">
    <property type="component" value="Chromosome"/>
</dbReference>
<evidence type="ECO:0000313" key="3">
    <source>
        <dbReference type="Proteomes" id="UP001302719"/>
    </source>
</evidence>
<gene>
    <name evidence="2" type="ORF">PP769_11660</name>
</gene>
<sequence>MNIQNLTFRKTFMNSLKTTKELVGLALTLSLAGGTIVMLLSIFGTTGPVETVTVHDLLRDQNPGQISYISFPITEHFQNQIDSRGKSIPFSRER</sequence>
<name>A0AA96G7M3_9BACT</name>
<dbReference type="EMBL" id="CP116967">
    <property type="protein sequence ID" value="WNM56633.1"/>
    <property type="molecule type" value="Genomic_DNA"/>
</dbReference>
<evidence type="ECO:0000313" key="2">
    <source>
        <dbReference type="EMBL" id="WNM56633.1"/>
    </source>
</evidence>
<organism evidence="2 3">
    <name type="scientific">Candidatus Nitrospira allomarina</name>
    <dbReference type="NCBI Taxonomy" id="3020900"/>
    <lineage>
        <taxon>Bacteria</taxon>
        <taxon>Pseudomonadati</taxon>
        <taxon>Nitrospirota</taxon>
        <taxon>Nitrospiria</taxon>
        <taxon>Nitrospirales</taxon>
        <taxon>Nitrospiraceae</taxon>
        <taxon>Nitrospira</taxon>
    </lineage>
</organism>
<dbReference type="KEGG" id="nall:PP769_11660"/>
<proteinExistence type="predicted"/>
<accession>A0AA96G7M3</accession>
<feature type="transmembrane region" description="Helical" evidence="1">
    <location>
        <begin position="21"/>
        <end position="43"/>
    </location>
</feature>
<dbReference type="AlphaFoldDB" id="A0AA96G7M3"/>